<dbReference type="GO" id="GO:0008794">
    <property type="term" value="F:arsenate reductase (glutaredoxin) activity"/>
    <property type="evidence" value="ECO:0007669"/>
    <property type="project" value="InterPro"/>
</dbReference>
<dbReference type="SUPFAM" id="SSF52833">
    <property type="entry name" value="Thioredoxin-like"/>
    <property type="match status" value="1"/>
</dbReference>
<dbReference type="PROSITE" id="PS51353">
    <property type="entry name" value="ARSC"/>
    <property type="match status" value="1"/>
</dbReference>
<dbReference type="AlphaFoldDB" id="A0A1I7HUF8"/>
<evidence type="ECO:0000313" key="5">
    <source>
        <dbReference type="Proteomes" id="UP000183926"/>
    </source>
</evidence>
<dbReference type="InterPro" id="IPR036249">
    <property type="entry name" value="Thioredoxin-like_sf"/>
</dbReference>
<reference evidence="4 5" key="1">
    <citation type="submission" date="2016-10" db="EMBL/GenBank/DDBJ databases">
        <authorList>
            <person name="de Groot N.N."/>
        </authorList>
    </citation>
    <scope>NUCLEOTIDE SEQUENCE [LARGE SCALE GENOMIC DNA]</scope>
    <source>
        <strain evidence="4 5">Nm24</strain>
    </source>
</reference>
<evidence type="ECO:0000313" key="4">
    <source>
        <dbReference type="EMBL" id="SFU64261.1"/>
    </source>
</evidence>
<dbReference type="PANTHER" id="PTHR30041:SF4">
    <property type="entry name" value="ARSENATE REDUCTASE"/>
    <property type="match status" value="1"/>
</dbReference>
<dbReference type="CDD" id="cd03034">
    <property type="entry name" value="ArsC_ArsC"/>
    <property type="match status" value="1"/>
</dbReference>
<dbReference type="InterPro" id="IPR006660">
    <property type="entry name" value="Arsenate_reductase-like"/>
</dbReference>
<dbReference type="PANTHER" id="PTHR30041">
    <property type="entry name" value="ARSENATE REDUCTASE"/>
    <property type="match status" value="1"/>
</dbReference>
<protein>
    <submittedName>
        <fullName evidence="4">Arsenate reductase</fullName>
    </submittedName>
</protein>
<evidence type="ECO:0000256" key="2">
    <source>
        <dbReference type="ARBA" id="ARBA00023002"/>
    </source>
</evidence>
<dbReference type="Proteomes" id="UP000183926">
    <property type="component" value="Unassembled WGS sequence"/>
</dbReference>
<comment type="similarity">
    <text evidence="1 3">Belongs to the ArsC family.</text>
</comment>
<sequence length="130" mass="14303">MLPFPGNVELNEVDVMGDKITIYQKPTCSKCREALTILKESGNEFDSINYYDTQLTVGMLREIVHKLGIPARGLLRADEPLAKGSESANDEELLQLMAANPDLIQRPIVIRGDSAVLGRPPEKIKKLLGG</sequence>
<dbReference type="EMBL" id="FPBL01000006">
    <property type="protein sequence ID" value="SFU64261.1"/>
    <property type="molecule type" value="Genomic_DNA"/>
</dbReference>
<name>A0A1I7HUF8_9PROT</name>
<dbReference type="Pfam" id="PF03960">
    <property type="entry name" value="ArsC"/>
    <property type="match status" value="1"/>
</dbReference>
<gene>
    <name evidence="4" type="ORF">SAMN05216339_10625</name>
</gene>
<proteinExistence type="inferred from homology"/>
<evidence type="ECO:0000256" key="1">
    <source>
        <dbReference type="ARBA" id="ARBA00007198"/>
    </source>
</evidence>
<keyword evidence="2" id="KW-0560">Oxidoreductase</keyword>
<organism evidence="4 5">
    <name type="scientific">Nitrosomonas eutropha</name>
    <dbReference type="NCBI Taxonomy" id="916"/>
    <lineage>
        <taxon>Bacteria</taxon>
        <taxon>Pseudomonadati</taxon>
        <taxon>Pseudomonadota</taxon>
        <taxon>Betaproteobacteria</taxon>
        <taxon>Nitrosomonadales</taxon>
        <taxon>Nitrosomonadaceae</taxon>
        <taxon>Nitrosomonas</taxon>
    </lineage>
</organism>
<dbReference type="InterPro" id="IPR006659">
    <property type="entry name" value="Arsenate_reductase"/>
</dbReference>
<accession>A0A1I7HUF8</accession>
<dbReference type="Gene3D" id="3.40.30.10">
    <property type="entry name" value="Glutaredoxin"/>
    <property type="match status" value="1"/>
</dbReference>
<evidence type="ECO:0000256" key="3">
    <source>
        <dbReference type="PROSITE-ProRule" id="PRU01282"/>
    </source>
</evidence>